<proteinExistence type="inferred from homology"/>
<organism evidence="7 8">
    <name type="scientific">Fragilariopsis cylindrus CCMP1102</name>
    <dbReference type="NCBI Taxonomy" id="635003"/>
    <lineage>
        <taxon>Eukaryota</taxon>
        <taxon>Sar</taxon>
        <taxon>Stramenopiles</taxon>
        <taxon>Ochrophyta</taxon>
        <taxon>Bacillariophyta</taxon>
        <taxon>Bacillariophyceae</taxon>
        <taxon>Bacillariophycidae</taxon>
        <taxon>Bacillariales</taxon>
        <taxon>Bacillariaceae</taxon>
        <taxon>Fragilariopsis</taxon>
    </lineage>
</organism>
<keyword evidence="8" id="KW-1185">Reference proteome</keyword>
<evidence type="ECO:0000313" key="8">
    <source>
        <dbReference type="Proteomes" id="UP000095751"/>
    </source>
</evidence>
<dbReference type="PANTHER" id="PTHR33692:SF1">
    <property type="entry name" value="RIBOSOME MATURATION FACTOR RIMM"/>
    <property type="match status" value="1"/>
</dbReference>
<evidence type="ECO:0000256" key="1">
    <source>
        <dbReference type="ARBA" id="ARBA00004229"/>
    </source>
</evidence>
<dbReference type="Pfam" id="PF01782">
    <property type="entry name" value="RimM"/>
    <property type="match status" value="1"/>
</dbReference>
<dbReference type="InterPro" id="IPR036976">
    <property type="entry name" value="RimM_N_sf"/>
</dbReference>
<keyword evidence="4" id="KW-0698">rRNA processing</keyword>
<dbReference type="InterPro" id="IPR011961">
    <property type="entry name" value="RimM"/>
</dbReference>
<feature type="non-terminal residue" evidence="7">
    <location>
        <position position="230"/>
    </location>
</feature>
<evidence type="ECO:0000256" key="3">
    <source>
        <dbReference type="ARBA" id="ARBA00022517"/>
    </source>
</evidence>
<protein>
    <recommendedName>
        <fullName evidence="6">RimM N-terminal domain-containing protein</fullName>
    </recommendedName>
</protein>
<dbReference type="SUPFAM" id="SSF50346">
    <property type="entry name" value="PRC-barrel domain"/>
    <property type="match status" value="1"/>
</dbReference>
<dbReference type="Proteomes" id="UP000095751">
    <property type="component" value="Unassembled WGS sequence"/>
</dbReference>
<dbReference type="GO" id="GO:0009507">
    <property type="term" value="C:chloroplast"/>
    <property type="evidence" value="ECO:0007669"/>
    <property type="project" value="UniProtKB-SubCell"/>
</dbReference>
<gene>
    <name evidence="7" type="ORF">FRACYDRAFT_160645</name>
</gene>
<evidence type="ECO:0000259" key="6">
    <source>
        <dbReference type="Pfam" id="PF01782"/>
    </source>
</evidence>
<dbReference type="InterPro" id="IPR009000">
    <property type="entry name" value="Transl_B-barrel_sf"/>
</dbReference>
<evidence type="ECO:0000256" key="5">
    <source>
        <dbReference type="ARBA" id="ARBA00023186"/>
    </source>
</evidence>
<evidence type="ECO:0000313" key="7">
    <source>
        <dbReference type="EMBL" id="OEU20471.1"/>
    </source>
</evidence>
<dbReference type="OrthoDB" id="532420at2759"/>
<dbReference type="Gene3D" id="2.40.30.60">
    <property type="entry name" value="RimM"/>
    <property type="match status" value="1"/>
</dbReference>
<keyword evidence="2" id="KW-0963">Cytoplasm</keyword>
<keyword evidence="5" id="KW-0143">Chaperone</keyword>
<dbReference type="Gene3D" id="2.30.30.240">
    <property type="entry name" value="PRC-barrel domain"/>
    <property type="match status" value="1"/>
</dbReference>
<dbReference type="GO" id="GO:0043022">
    <property type="term" value="F:ribosome binding"/>
    <property type="evidence" value="ECO:0007669"/>
    <property type="project" value="InterPro"/>
</dbReference>
<comment type="subcellular location">
    <subcellularLocation>
        <location evidence="1">Plastid</location>
        <location evidence="1">Chloroplast</location>
    </subcellularLocation>
</comment>
<dbReference type="KEGG" id="fcy:FRACYDRAFT_160645"/>
<dbReference type="GO" id="GO:0006364">
    <property type="term" value="P:rRNA processing"/>
    <property type="evidence" value="ECO:0007669"/>
    <property type="project" value="UniProtKB-KW"/>
</dbReference>
<dbReference type="NCBIfam" id="TIGR02273">
    <property type="entry name" value="16S_RimM"/>
    <property type="match status" value="1"/>
</dbReference>
<dbReference type="PANTHER" id="PTHR33692">
    <property type="entry name" value="RIBOSOME MATURATION FACTOR RIMM"/>
    <property type="match status" value="1"/>
</dbReference>
<evidence type="ECO:0000256" key="2">
    <source>
        <dbReference type="ARBA" id="ARBA00022490"/>
    </source>
</evidence>
<sequence>KLEFPNNKDIDPYDPTTFGYMEIGTIVGPHGVHGWSKVQGCTDFPERLTRAGMPLHMKPVRKRAPRKVILASGKFLGDDQFLIQLQGCYDRLASQSLKGSILYYATQQDTVQRTDDEVLISELIGLSVYRTDTDDDEQKLVGKISGVVLAEEMCAIPGLLHDMLEVEATREVTDIGLPQDLILIPMVPEIVIKINLEDQLILVDPPSGLLDLTYIREEKVKLKGLLPPAK</sequence>
<dbReference type="SUPFAM" id="SSF50447">
    <property type="entry name" value="Translation proteins"/>
    <property type="match status" value="1"/>
</dbReference>
<dbReference type="HAMAP" id="MF_00014">
    <property type="entry name" value="Ribosome_mat_RimM"/>
    <property type="match status" value="1"/>
</dbReference>
<feature type="non-terminal residue" evidence="7">
    <location>
        <position position="1"/>
    </location>
</feature>
<dbReference type="InterPro" id="IPR011033">
    <property type="entry name" value="PRC_barrel-like_sf"/>
</dbReference>
<reference evidence="7 8" key="1">
    <citation type="submission" date="2016-09" db="EMBL/GenBank/DDBJ databases">
        <title>Extensive genetic diversity and differential bi-allelic expression allows diatom success in the polar Southern Ocean.</title>
        <authorList>
            <consortium name="DOE Joint Genome Institute"/>
            <person name="Mock T."/>
            <person name="Otillar R.P."/>
            <person name="Strauss J."/>
            <person name="Dupont C."/>
            <person name="Frickenhaus S."/>
            <person name="Maumus F."/>
            <person name="Mcmullan M."/>
            <person name="Sanges R."/>
            <person name="Schmutz J."/>
            <person name="Toseland A."/>
            <person name="Valas R."/>
            <person name="Veluchamy A."/>
            <person name="Ward B.J."/>
            <person name="Allen A."/>
            <person name="Barry K."/>
            <person name="Falciatore A."/>
            <person name="Ferrante M."/>
            <person name="Fortunato A.E."/>
            <person name="Gloeckner G."/>
            <person name="Gruber A."/>
            <person name="Hipkin R."/>
            <person name="Janech M."/>
            <person name="Kroth P."/>
            <person name="Leese F."/>
            <person name="Lindquist E."/>
            <person name="Lyon B.R."/>
            <person name="Martin J."/>
            <person name="Mayer C."/>
            <person name="Parker M."/>
            <person name="Quesneville H."/>
            <person name="Raymond J."/>
            <person name="Uhlig C."/>
            <person name="Valentin K.U."/>
            <person name="Worden A.Z."/>
            <person name="Armbrust E.V."/>
            <person name="Bowler C."/>
            <person name="Green B."/>
            <person name="Moulton V."/>
            <person name="Van Oosterhout C."/>
            <person name="Grigoriev I."/>
        </authorList>
    </citation>
    <scope>NUCLEOTIDE SEQUENCE [LARGE SCALE GENOMIC DNA]</scope>
    <source>
        <strain evidence="7 8">CCMP1102</strain>
    </source>
</reference>
<dbReference type="AlphaFoldDB" id="A0A1E7FQM3"/>
<keyword evidence="3" id="KW-0690">Ribosome biogenesis</keyword>
<evidence type="ECO:0000256" key="4">
    <source>
        <dbReference type="ARBA" id="ARBA00022552"/>
    </source>
</evidence>
<name>A0A1E7FQM3_9STRA</name>
<dbReference type="InterPro" id="IPR002676">
    <property type="entry name" value="RimM_N"/>
</dbReference>
<dbReference type="EMBL" id="KV784354">
    <property type="protein sequence ID" value="OEU20471.1"/>
    <property type="molecule type" value="Genomic_DNA"/>
</dbReference>
<feature type="domain" description="RimM N-terminal" evidence="6">
    <location>
        <begin position="23"/>
        <end position="105"/>
    </location>
</feature>
<accession>A0A1E7FQM3</accession>
<dbReference type="InParanoid" id="A0A1E7FQM3"/>
<dbReference type="GO" id="GO:0005840">
    <property type="term" value="C:ribosome"/>
    <property type="evidence" value="ECO:0007669"/>
    <property type="project" value="InterPro"/>
</dbReference>